<reference evidence="2" key="1">
    <citation type="journal article" date="2019" name="Int. J. Syst. Evol. Microbiol.">
        <title>The Global Catalogue of Microorganisms (GCM) 10K type strain sequencing project: providing services to taxonomists for standard genome sequencing and annotation.</title>
        <authorList>
            <consortium name="The Broad Institute Genomics Platform"/>
            <consortium name="The Broad Institute Genome Sequencing Center for Infectious Disease"/>
            <person name="Wu L."/>
            <person name="Ma J."/>
        </authorList>
    </citation>
    <scope>NUCLEOTIDE SEQUENCE [LARGE SCALE GENOMIC DNA]</scope>
    <source>
        <strain evidence="2">JCM 17975</strain>
    </source>
</reference>
<organism evidence="1 2">
    <name type="scientific">Promicromonospora umidemergens</name>
    <dbReference type="NCBI Taxonomy" id="629679"/>
    <lineage>
        <taxon>Bacteria</taxon>
        <taxon>Bacillati</taxon>
        <taxon>Actinomycetota</taxon>
        <taxon>Actinomycetes</taxon>
        <taxon>Micrococcales</taxon>
        <taxon>Promicromonosporaceae</taxon>
        <taxon>Promicromonospora</taxon>
    </lineage>
</organism>
<gene>
    <name evidence="1" type="ORF">GCM10023198_12260</name>
</gene>
<evidence type="ECO:0000313" key="1">
    <source>
        <dbReference type="EMBL" id="GAA4694133.1"/>
    </source>
</evidence>
<accession>A0ABP8WR50</accession>
<proteinExistence type="predicted"/>
<evidence type="ECO:0000313" key="2">
    <source>
        <dbReference type="Proteomes" id="UP001500843"/>
    </source>
</evidence>
<dbReference type="RefSeq" id="WP_253870478.1">
    <property type="nucleotide sequence ID" value="NZ_BAABHM010000006.1"/>
</dbReference>
<dbReference type="EMBL" id="BAABHM010000006">
    <property type="protein sequence ID" value="GAA4694133.1"/>
    <property type="molecule type" value="Genomic_DNA"/>
</dbReference>
<comment type="caution">
    <text evidence="1">The sequence shown here is derived from an EMBL/GenBank/DDBJ whole genome shotgun (WGS) entry which is preliminary data.</text>
</comment>
<name>A0ABP8WR50_9MICO</name>
<protein>
    <submittedName>
        <fullName evidence="1">Uncharacterized protein</fullName>
    </submittedName>
</protein>
<dbReference type="Proteomes" id="UP001500843">
    <property type="component" value="Unassembled WGS sequence"/>
</dbReference>
<sequence>MFRDYKVSSHWADDDPAWIKSLVSSLDRRHGASSIMPLTSVVDEIAAWVDMASGEEAWAKRTNHGYLRLELDRSTGALGAAVRAVVSAPLSRFEAAFTQLVTSPRTVLVHAPGSRTDAVWTDLASSAKDLLTTLEADGATTASWDDLVTAARDRSLSARQYRPIADLLFDQLQRRGHDSESIFNTLASLVAYGPEAEESPLHHLDVPTEDRIARARVTVSSPAEVEPTVVWLGYQGHAWLTLSAGRVSFMDAQWHVPNARPDGQGFDHKPELWDLVKDGYQFKVAKLVDEESDVELLVRVDLGETTAAGAVKRATDMVETILNVSIHSSGGIHPNLVQHAVLRSGRQAAWGSVISRRETGFPNDSYGAHLTGEAVERHGPRIAQALSRDELPRYLAAAIEVQVIADHPFSRDMALRKPSEADIRSIVPLADRVVQHVAAHAAMSPDDTFTELRQHWPHTRWTVDVQNAVGMCLLGGSTQPQLTQDLSRDWFATSPSRPWVLFVADRTGQLLSVCQVEHERAWITRMLRSVTDAAVYAELVQEYTAEAEMLEGRRKRVRNGLVHGNPTSFAMVKSVREYASFLSSSALWRGLESYIEVVDPRTALTSLTPEAAAMRSSQDAATYWRNRIASQPSS</sequence>
<keyword evidence="2" id="KW-1185">Reference proteome</keyword>